<dbReference type="RefSeq" id="WP_367775572.1">
    <property type="nucleotide sequence ID" value="NZ_JBFNXR010000054.1"/>
</dbReference>
<dbReference type="Pfam" id="PF13372">
    <property type="entry name" value="Alginate_exp"/>
    <property type="match status" value="1"/>
</dbReference>
<dbReference type="Proteomes" id="UP001556118">
    <property type="component" value="Unassembled WGS sequence"/>
</dbReference>
<name>A0ABV3RG59_9SPHN</name>
<reference evidence="3 4" key="1">
    <citation type="submission" date="2024-06" db="EMBL/GenBank/DDBJ databases">
        <title>Novosphingobium rhizovicinus M1R2S20.</title>
        <authorList>
            <person name="Sun J.-Q."/>
        </authorList>
    </citation>
    <scope>NUCLEOTIDE SEQUENCE [LARGE SCALE GENOMIC DNA]</scope>
    <source>
        <strain evidence="3 4">M1R2S20</strain>
    </source>
</reference>
<comment type="caution">
    <text evidence="3">The sequence shown here is derived from an EMBL/GenBank/DDBJ whole genome shotgun (WGS) entry which is preliminary data.</text>
</comment>
<feature type="domain" description="Alginate export" evidence="2">
    <location>
        <begin position="26"/>
        <end position="421"/>
    </location>
</feature>
<dbReference type="InterPro" id="IPR025388">
    <property type="entry name" value="Alginate_export_dom"/>
</dbReference>
<dbReference type="InterPro" id="IPR053728">
    <property type="entry name" value="Alginate_Permeability_Chnl"/>
</dbReference>
<evidence type="ECO:0000313" key="4">
    <source>
        <dbReference type="Proteomes" id="UP001556118"/>
    </source>
</evidence>
<dbReference type="EMBL" id="JBFNXR010000054">
    <property type="protein sequence ID" value="MEW9857087.1"/>
    <property type="molecule type" value="Genomic_DNA"/>
</dbReference>
<organism evidence="3 4">
    <name type="scientific">Novosphingobium rhizovicinum</name>
    <dbReference type="NCBI Taxonomy" id="3228928"/>
    <lineage>
        <taxon>Bacteria</taxon>
        <taxon>Pseudomonadati</taxon>
        <taxon>Pseudomonadota</taxon>
        <taxon>Alphaproteobacteria</taxon>
        <taxon>Sphingomonadales</taxon>
        <taxon>Sphingomonadaceae</taxon>
        <taxon>Novosphingobium</taxon>
    </lineage>
</organism>
<feature type="signal peptide" evidence="1">
    <location>
        <begin position="1"/>
        <end position="21"/>
    </location>
</feature>
<evidence type="ECO:0000259" key="2">
    <source>
        <dbReference type="Pfam" id="PF13372"/>
    </source>
</evidence>
<dbReference type="Gene3D" id="2.40.160.100">
    <property type="match status" value="1"/>
</dbReference>
<sequence>MIRQTTAALLPLCIIATPAHAKDENLDIEASVRVRVEGIDGQFRPNTADTGAVLLRSQVSAEYDAGPVRIGGEIQDARVYFDRQPSSVGTTEVDALELIQAYVTAELSEKAELQVGRMTMDWGSRRLVSRQNFRNSTNAFTGARFDWRLSGGNNLTLFWTMPQDRLPNDREGILDNEIEPNRERLEQQFFGARGVTSAVLHGVSLEGYVYRLFEEDTPSFATRNRRLWTGGIRLLKTPKVDAVDFEVEAIWQEGKARASTAAADRTDLNVTAYFVHASVGRTFAMPWSPRLVLSYDHASGDGRGNGYGRFDTLFGARVFEYGPSSLYGPIGRANLISPEARVEVKPSKRWDGYLAVRPLWLENATDSFASTGLRDASGATGRYAGTQFDFRVRHWLKPDRVRVAAGAAVLAKGNFLSNAPRAPDNGDTHYGFMEITYGF</sequence>
<protein>
    <submittedName>
        <fullName evidence="3">Alginate export family protein</fullName>
    </submittedName>
</protein>
<accession>A0ABV3RG59</accession>
<evidence type="ECO:0000256" key="1">
    <source>
        <dbReference type="SAM" id="SignalP"/>
    </source>
</evidence>
<gene>
    <name evidence="3" type="ORF">ABUH87_18330</name>
</gene>
<feature type="chain" id="PRO_5045532762" evidence="1">
    <location>
        <begin position="22"/>
        <end position="439"/>
    </location>
</feature>
<proteinExistence type="predicted"/>
<evidence type="ECO:0000313" key="3">
    <source>
        <dbReference type="EMBL" id="MEW9857087.1"/>
    </source>
</evidence>
<keyword evidence="4" id="KW-1185">Reference proteome</keyword>
<keyword evidence="1" id="KW-0732">Signal</keyword>